<dbReference type="HOGENOM" id="CLU_097045_0_0_3"/>
<evidence type="ECO:0000256" key="1">
    <source>
        <dbReference type="SAM" id="MobiDB-lite"/>
    </source>
</evidence>
<feature type="transmembrane region" description="Helical" evidence="2">
    <location>
        <begin position="185"/>
        <end position="206"/>
    </location>
</feature>
<dbReference type="AlphaFoldDB" id="B8HT78"/>
<dbReference type="PROSITE" id="PS50006">
    <property type="entry name" value="FHA_DOMAIN"/>
    <property type="match status" value="1"/>
</dbReference>
<dbReference type="EMBL" id="CP001344">
    <property type="protein sequence ID" value="ACL44304.1"/>
    <property type="molecule type" value="Genomic_DNA"/>
</dbReference>
<dbReference type="eggNOG" id="COG1716">
    <property type="taxonomic scope" value="Bacteria"/>
</dbReference>
<dbReference type="KEGG" id="cyn:Cyan7425_1939"/>
<keyword evidence="2" id="KW-1133">Transmembrane helix</keyword>
<accession>B8HT78</accession>
<feature type="region of interest" description="Disordered" evidence="1">
    <location>
        <begin position="210"/>
        <end position="241"/>
    </location>
</feature>
<keyword evidence="2" id="KW-0812">Transmembrane</keyword>
<dbReference type="Pfam" id="PF00498">
    <property type="entry name" value="FHA"/>
    <property type="match status" value="1"/>
</dbReference>
<name>B8HT78_CYAP4</name>
<dbReference type="Gene3D" id="2.60.200.20">
    <property type="match status" value="1"/>
</dbReference>
<dbReference type="InterPro" id="IPR000253">
    <property type="entry name" value="FHA_dom"/>
</dbReference>
<sequence length="241" mass="25895">MSATPQERHVLILDDEKGRRSIALDAATYSLGRDQSNAIVLESKAVSRQQALLLRLPLPGARYRYRIVDGNSTGKPSANGMKINGKNCTSHDLANGDAILFGGKVKASYMVVQMEQAEFIKYLDLINYQSIKSEPTNAKETLVSAELNPEEFKVLVGQAAISTSPPTSLLESTQAPKRLGIPLKVWLIGIGGMMFGLLLGWGLLLATNQAPSPTEPAQTNSVQSGSAQTTKPKTVNAKSTN</sequence>
<evidence type="ECO:0000259" key="3">
    <source>
        <dbReference type="PROSITE" id="PS50006"/>
    </source>
</evidence>
<gene>
    <name evidence="4" type="ordered locus">Cyan7425_1939</name>
</gene>
<evidence type="ECO:0000313" key="4">
    <source>
        <dbReference type="EMBL" id="ACL44304.1"/>
    </source>
</evidence>
<feature type="domain" description="FHA" evidence="3">
    <location>
        <begin position="29"/>
        <end position="88"/>
    </location>
</feature>
<protein>
    <submittedName>
        <fullName evidence="4">FHA domain containing protein</fullName>
    </submittedName>
</protein>
<keyword evidence="2" id="KW-0472">Membrane</keyword>
<reference evidence="4" key="1">
    <citation type="submission" date="2009-01" db="EMBL/GenBank/DDBJ databases">
        <title>Complete sequence of chromosome Cyanothece sp. PCC 7425.</title>
        <authorList>
            <consortium name="US DOE Joint Genome Institute"/>
            <person name="Lucas S."/>
            <person name="Copeland A."/>
            <person name="Lapidus A."/>
            <person name="Glavina del Rio T."/>
            <person name="Dalin E."/>
            <person name="Tice H."/>
            <person name="Bruce D."/>
            <person name="Goodwin L."/>
            <person name="Pitluck S."/>
            <person name="Sims D."/>
            <person name="Meineke L."/>
            <person name="Brettin T."/>
            <person name="Detter J.C."/>
            <person name="Han C."/>
            <person name="Larimer F."/>
            <person name="Land M."/>
            <person name="Hauser L."/>
            <person name="Kyrpides N."/>
            <person name="Ovchinnikova G."/>
            <person name="Liberton M."/>
            <person name="Stoeckel J."/>
            <person name="Banerjee A."/>
            <person name="Singh A."/>
            <person name="Page L."/>
            <person name="Sato H."/>
            <person name="Zhao L."/>
            <person name="Sherman L."/>
            <person name="Pakrasi H."/>
            <person name="Richardson P."/>
        </authorList>
    </citation>
    <scope>NUCLEOTIDE SEQUENCE</scope>
    <source>
        <strain evidence="4">PCC 7425</strain>
    </source>
</reference>
<proteinExistence type="predicted"/>
<dbReference type="STRING" id="395961.Cyan7425_1939"/>
<dbReference type="OrthoDB" id="510956at2"/>
<organism evidence="4">
    <name type="scientific">Cyanothece sp. (strain PCC 7425 / ATCC 29141)</name>
    <dbReference type="NCBI Taxonomy" id="395961"/>
    <lineage>
        <taxon>Bacteria</taxon>
        <taxon>Bacillati</taxon>
        <taxon>Cyanobacteriota</taxon>
        <taxon>Cyanophyceae</taxon>
        <taxon>Gomontiellales</taxon>
        <taxon>Cyanothecaceae</taxon>
        <taxon>Cyanothece</taxon>
    </lineage>
</organism>
<dbReference type="SUPFAM" id="SSF49879">
    <property type="entry name" value="SMAD/FHA domain"/>
    <property type="match status" value="1"/>
</dbReference>
<evidence type="ECO:0000256" key="2">
    <source>
        <dbReference type="SAM" id="Phobius"/>
    </source>
</evidence>
<dbReference type="InterPro" id="IPR008984">
    <property type="entry name" value="SMAD_FHA_dom_sf"/>
</dbReference>